<evidence type="ECO:0000313" key="1">
    <source>
        <dbReference type="EMBL" id="GEN12443.1"/>
    </source>
</evidence>
<reference evidence="2 3" key="1">
    <citation type="submission" date="2016-10" db="EMBL/GenBank/DDBJ databases">
        <authorList>
            <person name="Varghese N."/>
            <person name="Submissions S."/>
        </authorList>
    </citation>
    <scope>NUCLEOTIDE SEQUENCE [LARGE SCALE GENOMIC DNA]</scope>
    <source>
        <strain evidence="2 3">DSM 16525</strain>
    </source>
</reference>
<dbReference type="Proteomes" id="UP000321514">
    <property type="component" value="Unassembled WGS sequence"/>
</dbReference>
<keyword evidence="3" id="KW-1185">Reference proteome</keyword>
<proteinExistence type="predicted"/>
<dbReference type="Proteomes" id="UP000183760">
    <property type="component" value="Unassembled WGS sequence"/>
</dbReference>
<dbReference type="STRING" id="1334629.MFUL124B02_24540"/>
<dbReference type="EMBL" id="FOIB01000003">
    <property type="protein sequence ID" value="SET76619.1"/>
    <property type="molecule type" value="Genomic_DNA"/>
</dbReference>
<dbReference type="EMBL" id="BJXR01000062">
    <property type="protein sequence ID" value="GEN12443.1"/>
    <property type="molecule type" value="Genomic_DNA"/>
</dbReference>
<accession>A0A511TFL5</accession>
<organism evidence="1 4">
    <name type="scientific">Myxococcus fulvus</name>
    <dbReference type="NCBI Taxonomy" id="33"/>
    <lineage>
        <taxon>Bacteria</taxon>
        <taxon>Pseudomonadati</taxon>
        <taxon>Myxococcota</taxon>
        <taxon>Myxococcia</taxon>
        <taxon>Myxococcales</taxon>
        <taxon>Cystobacterineae</taxon>
        <taxon>Myxococcaceae</taxon>
        <taxon>Myxococcus</taxon>
    </lineage>
</organism>
<name>A0A511TFL5_MYXFU</name>
<reference evidence="1 4" key="2">
    <citation type="submission" date="2019-07" db="EMBL/GenBank/DDBJ databases">
        <title>Whole genome shotgun sequence of Myxococcus fulvus NBRC 100333.</title>
        <authorList>
            <person name="Hosoyama A."/>
            <person name="Uohara A."/>
            <person name="Ohji S."/>
            <person name="Ichikawa N."/>
        </authorList>
    </citation>
    <scope>NUCLEOTIDE SEQUENCE [LARGE SCALE GENOMIC DNA]</scope>
    <source>
        <strain evidence="1 4">NBRC 100333</strain>
    </source>
</reference>
<evidence type="ECO:0000313" key="2">
    <source>
        <dbReference type="EMBL" id="SET76619.1"/>
    </source>
</evidence>
<dbReference type="Pfam" id="PF09535">
    <property type="entry name" value="Gmx_para_CXXCG"/>
    <property type="match status" value="1"/>
</dbReference>
<dbReference type="AlphaFoldDB" id="A0A511TFL5"/>
<dbReference type="NCBIfam" id="TIGR02264">
    <property type="entry name" value="gmx_para_CXXCG"/>
    <property type="match status" value="1"/>
</dbReference>
<evidence type="ECO:0000313" key="3">
    <source>
        <dbReference type="Proteomes" id="UP000183760"/>
    </source>
</evidence>
<dbReference type="RefSeq" id="WP_074951834.1">
    <property type="nucleotide sequence ID" value="NZ_BJXR01000062.1"/>
</dbReference>
<protein>
    <submittedName>
        <fullName evidence="2">Myxococcus xanthus double-CXXCG motif paralogous family</fullName>
    </submittedName>
</protein>
<comment type="caution">
    <text evidence="1">The sequence shown here is derived from an EMBL/GenBank/DDBJ whole genome shotgun (WGS) entry which is preliminary data.</text>
</comment>
<gene>
    <name evidence="1" type="ORF">MFU01_74800</name>
    <name evidence="2" type="ORF">SAMN05443572_103127</name>
</gene>
<evidence type="ECO:0000313" key="4">
    <source>
        <dbReference type="Proteomes" id="UP000321514"/>
    </source>
</evidence>
<dbReference type="InterPro" id="IPR011750">
    <property type="entry name" value="Gmx_para_CXXCG"/>
</dbReference>
<dbReference type="OrthoDB" id="5498520at2"/>
<sequence>MRYYRLDPVDDAAATQWRWSLDTKRRWGLPGTECPRCHSSPLAIALNYPSVDLSRLPEEREYRKARVAPWDEYVQLRDRVLPLLPPGAMVQPGMGMGPLAGRVRGRPPPVAMDGAWNLFVQPEGVDRLLAAGLRGIKPLPTAIKTARDVPPLLEMELQVSGDDVPECRPTPVGEPCPGCGVQRSRRSTVGAEWLDASAMNGLDVFRFRRNPAMTVGSERFVEVLRGMGDTGIRVTEVVVKQPSEAGAFP</sequence>